<accession>A0AAV6TIJ2</accession>
<name>A0AAV6TIJ2_9ARAC</name>
<comment type="caution">
    <text evidence="1">The sequence shown here is derived from an EMBL/GenBank/DDBJ whole genome shotgun (WGS) entry which is preliminary data.</text>
</comment>
<dbReference type="EMBL" id="JAFNEN010003683">
    <property type="protein sequence ID" value="KAG8171683.1"/>
    <property type="molecule type" value="Genomic_DNA"/>
</dbReference>
<reference evidence="1 2" key="1">
    <citation type="journal article" date="2022" name="Nat. Ecol. Evol.">
        <title>A masculinizing supergene underlies an exaggerated male reproductive morph in a spider.</title>
        <authorList>
            <person name="Hendrickx F."/>
            <person name="De Corte Z."/>
            <person name="Sonet G."/>
            <person name="Van Belleghem S.M."/>
            <person name="Kostlbacher S."/>
            <person name="Vangestel C."/>
        </authorList>
    </citation>
    <scope>NUCLEOTIDE SEQUENCE [LARGE SCALE GENOMIC DNA]</scope>
    <source>
        <strain evidence="1">W744_W776</strain>
    </source>
</reference>
<organism evidence="1 2">
    <name type="scientific">Oedothorax gibbosus</name>
    <dbReference type="NCBI Taxonomy" id="931172"/>
    <lineage>
        <taxon>Eukaryota</taxon>
        <taxon>Metazoa</taxon>
        <taxon>Ecdysozoa</taxon>
        <taxon>Arthropoda</taxon>
        <taxon>Chelicerata</taxon>
        <taxon>Arachnida</taxon>
        <taxon>Araneae</taxon>
        <taxon>Araneomorphae</taxon>
        <taxon>Entelegynae</taxon>
        <taxon>Araneoidea</taxon>
        <taxon>Linyphiidae</taxon>
        <taxon>Erigoninae</taxon>
        <taxon>Oedothorax</taxon>
    </lineage>
</organism>
<protein>
    <submittedName>
        <fullName evidence="1">Uncharacterized protein</fullName>
    </submittedName>
</protein>
<gene>
    <name evidence="1" type="ORF">JTE90_019995</name>
</gene>
<dbReference type="Proteomes" id="UP000827092">
    <property type="component" value="Unassembled WGS sequence"/>
</dbReference>
<proteinExistence type="predicted"/>
<evidence type="ECO:0000313" key="2">
    <source>
        <dbReference type="Proteomes" id="UP000827092"/>
    </source>
</evidence>
<evidence type="ECO:0000313" key="1">
    <source>
        <dbReference type="EMBL" id="KAG8171683.1"/>
    </source>
</evidence>
<keyword evidence="2" id="KW-1185">Reference proteome</keyword>
<dbReference type="AlphaFoldDB" id="A0AAV6TIJ2"/>
<sequence>MFSVKLLDLQSDTADLMQGVCWNTPSCVQNNSSSPRHKLFRANCSVENSIYIFMGREQHFQKALMLSEVSDVNGQPMHLFPEAKGLH</sequence>